<reference evidence="8 9" key="1">
    <citation type="submission" date="2020-04" db="EMBL/GenBank/DDBJ databases">
        <authorList>
            <person name="Alioto T."/>
            <person name="Alioto T."/>
            <person name="Gomez Garrido J."/>
        </authorList>
    </citation>
    <scope>NUCLEOTIDE SEQUENCE [LARGE SCALE GENOMIC DNA]</scope>
</reference>
<evidence type="ECO:0000256" key="2">
    <source>
        <dbReference type="ARBA" id="ARBA00006824"/>
    </source>
</evidence>
<dbReference type="EMBL" id="CADEPI010000026">
    <property type="protein sequence ID" value="CAB3366639.1"/>
    <property type="molecule type" value="Genomic_DNA"/>
</dbReference>
<evidence type="ECO:0000256" key="5">
    <source>
        <dbReference type="ARBA" id="ARBA00023136"/>
    </source>
</evidence>
<dbReference type="GO" id="GO:0016020">
    <property type="term" value="C:membrane"/>
    <property type="evidence" value="ECO:0007669"/>
    <property type="project" value="UniProtKB-SubCell"/>
</dbReference>
<keyword evidence="5 7" id="KW-0472">Membrane</keyword>
<comment type="similarity">
    <text evidence="2 7">Belongs to the peroxisomal membrane protein PXMP2/4 family.</text>
</comment>
<accession>A0A8S1CEM9</accession>
<dbReference type="InterPro" id="IPR007248">
    <property type="entry name" value="Mpv17_PMP22"/>
</dbReference>
<dbReference type="PANTHER" id="PTHR11266">
    <property type="entry name" value="PEROXISOMAL MEMBRANE PROTEIN 2, PXMP2 MPV17"/>
    <property type="match status" value="1"/>
</dbReference>
<dbReference type="Proteomes" id="UP000494165">
    <property type="component" value="Unassembled WGS sequence"/>
</dbReference>
<keyword evidence="3 7" id="KW-0812">Transmembrane</keyword>
<keyword evidence="9" id="KW-1185">Reference proteome</keyword>
<dbReference type="AlphaFoldDB" id="A0A8S1CEM9"/>
<gene>
    <name evidence="8" type="ORF">CLODIP_2_CD16032</name>
</gene>
<dbReference type="GO" id="GO:1901858">
    <property type="term" value="P:regulation of mitochondrial DNA metabolic process"/>
    <property type="evidence" value="ECO:0007669"/>
    <property type="project" value="TreeGrafter"/>
</dbReference>
<comment type="subcellular location">
    <subcellularLocation>
        <location evidence="1">Membrane</location>
        <topology evidence="1">Multi-pass membrane protein</topology>
    </subcellularLocation>
</comment>
<dbReference type="Pfam" id="PF04117">
    <property type="entry name" value="Mpv17_PMP22"/>
    <property type="match status" value="1"/>
</dbReference>
<evidence type="ECO:0000313" key="9">
    <source>
        <dbReference type="Proteomes" id="UP000494165"/>
    </source>
</evidence>
<evidence type="ECO:0000313" key="8">
    <source>
        <dbReference type="EMBL" id="CAB3366639.1"/>
    </source>
</evidence>
<evidence type="ECO:0000256" key="4">
    <source>
        <dbReference type="ARBA" id="ARBA00022989"/>
    </source>
</evidence>
<comment type="caution">
    <text evidence="7">Lacks conserved residue(s) required for the propagation of feature annotation.</text>
</comment>
<feature type="transmembrane region" description="Helical" evidence="7">
    <location>
        <begin position="88"/>
        <end position="110"/>
    </location>
</feature>
<evidence type="ECO:0000256" key="3">
    <source>
        <dbReference type="ARBA" id="ARBA00022692"/>
    </source>
</evidence>
<organism evidence="8 9">
    <name type="scientific">Cloeon dipterum</name>
    <dbReference type="NCBI Taxonomy" id="197152"/>
    <lineage>
        <taxon>Eukaryota</taxon>
        <taxon>Metazoa</taxon>
        <taxon>Ecdysozoa</taxon>
        <taxon>Arthropoda</taxon>
        <taxon>Hexapoda</taxon>
        <taxon>Insecta</taxon>
        <taxon>Pterygota</taxon>
        <taxon>Palaeoptera</taxon>
        <taxon>Ephemeroptera</taxon>
        <taxon>Pisciforma</taxon>
        <taxon>Baetidae</taxon>
        <taxon>Cloeon</taxon>
    </lineage>
</organism>
<evidence type="ECO:0000256" key="1">
    <source>
        <dbReference type="ARBA" id="ARBA00004141"/>
    </source>
</evidence>
<keyword evidence="4 7" id="KW-1133">Transmembrane helix</keyword>
<comment type="caution">
    <text evidence="8">The sequence shown here is derived from an EMBL/GenBank/DDBJ whole genome shotgun (WGS) entry which is preliminary data.</text>
</comment>
<name>A0A8S1CEM9_9INSE</name>
<dbReference type="GO" id="GO:0015267">
    <property type="term" value="F:channel activity"/>
    <property type="evidence" value="ECO:0007669"/>
    <property type="project" value="TreeGrafter"/>
</dbReference>
<dbReference type="GO" id="GO:0005739">
    <property type="term" value="C:mitochondrion"/>
    <property type="evidence" value="ECO:0007669"/>
    <property type="project" value="TreeGrafter"/>
</dbReference>
<evidence type="ECO:0000256" key="6">
    <source>
        <dbReference type="ARBA" id="ARBA00049743"/>
    </source>
</evidence>
<evidence type="ECO:0000256" key="7">
    <source>
        <dbReference type="RuleBase" id="RU363053"/>
    </source>
</evidence>
<proteinExistence type="inferred from homology"/>
<protein>
    <recommendedName>
        <fullName evidence="6">Mitochondrial inner membrane protein Mpv17</fullName>
    </recommendedName>
</protein>
<dbReference type="OrthoDB" id="430207at2759"/>
<sequence>MLRAYRKILEKHPIVTQAVQTGFLMGAGDVIAQVTLDKKPLLAIDVRRTGTFTAIGFFYLGPSLRLWYGTLQRLFGTGGQPKVALKKVVMDQVLFAPAVLASILTIVPLANGQSLNEAKEKLGKEYWPVLKANYQIWPWVQIANFYWVPLQYQVLVVQVVALFWNVFVSWKANSPVTDNTKEK</sequence>
<dbReference type="PANTHER" id="PTHR11266:SF17">
    <property type="entry name" value="PROTEIN MPV17"/>
    <property type="match status" value="1"/>
</dbReference>